<sequence length="178" mass="19485">MMTKVDRVGTKPSVSAITIIGIIAGGLFLQSRAAKLALAGNKSKRSLLTYPPESVFQVTLGVSVEGDFERNVAGFGLALQHNSHLPGDGQIILPELVSSRTSSVYDQLSTIFQRYGMHSFCHVISEFRSFYTLQTCVQITSNFLSNFSCLATAYTLQFIKVKYDPFVFQTIAASGDNK</sequence>
<evidence type="ECO:0000313" key="2">
    <source>
        <dbReference type="Proteomes" id="UP001372834"/>
    </source>
</evidence>
<name>A0AAN8SFA8_POLSC</name>
<organism evidence="1 2">
    <name type="scientific">Polyplax serrata</name>
    <name type="common">Common mouse louse</name>
    <dbReference type="NCBI Taxonomy" id="468196"/>
    <lineage>
        <taxon>Eukaryota</taxon>
        <taxon>Metazoa</taxon>
        <taxon>Ecdysozoa</taxon>
        <taxon>Arthropoda</taxon>
        <taxon>Hexapoda</taxon>
        <taxon>Insecta</taxon>
        <taxon>Pterygota</taxon>
        <taxon>Neoptera</taxon>
        <taxon>Paraneoptera</taxon>
        <taxon>Psocodea</taxon>
        <taxon>Troctomorpha</taxon>
        <taxon>Phthiraptera</taxon>
        <taxon>Anoplura</taxon>
        <taxon>Polyplacidae</taxon>
        <taxon>Polyplax</taxon>
    </lineage>
</organism>
<dbReference type="Proteomes" id="UP001372834">
    <property type="component" value="Unassembled WGS sequence"/>
</dbReference>
<gene>
    <name evidence="1" type="ORF">RUM43_000049</name>
</gene>
<reference evidence="1 2" key="1">
    <citation type="submission" date="2023-10" db="EMBL/GenBank/DDBJ databases">
        <title>Genomes of two closely related lineages of the louse Polyplax serrata with different host specificities.</title>
        <authorList>
            <person name="Martinu J."/>
            <person name="Tarabai H."/>
            <person name="Stefka J."/>
            <person name="Hypsa V."/>
        </authorList>
    </citation>
    <scope>NUCLEOTIDE SEQUENCE [LARGE SCALE GENOMIC DNA]</scope>
    <source>
        <strain evidence="1">HR10_N</strain>
    </source>
</reference>
<dbReference type="EMBL" id="JAWJWE010000001">
    <property type="protein sequence ID" value="KAK6643786.1"/>
    <property type="molecule type" value="Genomic_DNA"/>
</dbReference>
<comment type="caution">
    <text evidence="1">The sequence shown here is derived from an EMBL/GenBank/DDBJ whole genome shotgun (WGS) entry which is preliminary data.</text>
</comment>
<evidence type="ECO:0000313" key="1">
    <source>
        <dbReference type="EMBL" id="KAK6643786.1"/>
    </source>
</evidence>
<dbReference type="AlphaFoldDB" id="A0AAN8SFA8"/>
<proteinExistence type="predicted"/>
<protein>
    <submittedName>
        <fullName evidence="1">Uncharacterized protein</fullName>
    </submittedName>
</protein>
<accession>A0AAN8SFA8</accession>